<dbReference type="GO" id="GO:0005829">
    <property type="term" value="C:cytosol"/>
    <property type="evidence" value="ECO:0007669"/>
    <property type="project" value="TreeGrafter"/>
</dbReference>
<feature type="short sequence motif" description="'HIGH' region" evidence="13">
    <location>
        <begin position="30"/>
        <end position="40"/>
    </location>
</feature>
<dbReference type="InterPro" id="IPR024909">
    <property type="entry name" value="Cys-tRNA/MSH_ligase"/>
</dbReference>
<keyword evidence="9 13" id="KW-0067">ATP-binding</keyword>
<dbReference type="Pfam" id="PF09190">
    <property type="entry name" value="DALR_2"/>
    <property type="match status" value="1"/>
</dbReference>
<feature type="short sequence motif" description="'KMSKS' region" evidence="13">
    <location>
        <begin position="269"/>
        <end position="273"/>
    </location>
</feature>
<evidence type="ECO:0000313" key="16">
    <source>
        <dbReference type="Proteomes" id="UP000184758"/>
    </source>
</evidence>
<feature type="binding site" evidence="13">
    <location>
        <position position="272"/>
    </location>
    <ligand>
        <name>ATP</name>
        <dbReference type="ChEBI" id="CHEBI:30616"/>
    </ligand>
</feature>
<evidence type="ECO:0000256" key="1">
    <source>
        <dbReference type="ARBA" id="ARBA00004496"/>
    </source>
</evidence>
<evidence type="ECO:0000256" key="5">
    <source>
        <dbReference type="ARBA" id="ARBA00022598"/>
    </source>
</evidence>
<dbReference type="EMBL" id="FSRN01000001">
    <property type="protein sequence ID" value="SIN90632.1"/>
    <property type="molecule type" value="Genomic_DNA"/>
</dbReference>
<dbReference type="eggNOG" id="COG0215">
    <property type="taxonomic scope" value="Bacteria"/>
</dbReference>
<dbReference type="AlphaFoldDB" id="A0A1N6F5S0"/>
<dbReference type="GO" id="GO:0008270">
    <property type="term" value="F:zinc ion binding"/>
    <property type="evidence" value="ECO:0007669"/>
    <property type="project" value="UniProtKB-UniRule"/>
</dbReference>
<dbReference type="STRING" id="28230.SAMN05878443_0419"/>
<feature type="binding site" evidence="13">
    <location>
        <position position="237"/>
    </location>
    <ligand>
        <name>Zn(2+)</name>
        <dbReference type="ChEBI" id="CHEBI:29105"/>
    </ligand>
</feature>
<name>A0A1N6F5S0_9LACT</name>
<comment type="cofactor">
    <cofactor evidence="13">
        <name>Zn(2+)</name>
        <dbReference type="ChEBI" id="CHEBI:29105"/>
    </cofactor>
    <text evidence="13">Binds 1 zinc ion per subunit.</text>
</comment>
<comment type="catalytic activity">
    <reaction evidence="12 13">
        <text>tRNA(Cys) + L-cysteine + ATP = L-cysteinyl-tRNA(Cys) + AMP + diphosphate</text>
        <dbReference type="Rhea" id="RHEA:17773"/>
        <dbReference type="Rhea" id="RHEA-COMP:9661"/>
        <dbReference type="Rhea" id="RHEA-COMP:9679"/>
        <dbReference type="ChEBI" id="CHEBI:30616"/>
        <dbReference type="ChEBI" id="CHEBI:33019"/>
        <dbReference type="ChEBI" id="CHEBI:35235"/>
        <dbReference type="ChEBI" id="CHEBI:78442"/>
        <dbReference type="ChEBI" id="CHEBI:78517"/>
        <dbReference type="ChEBI" id="CHEBI:456215"/>
        <dbReference type="EC" id="6.1.1.16"/>
    </reaction>
</comment>
<dbReference type="SUPFAM" id="SSF47323">
    <property type="entry name" value="Anticodon-binding domain of a subclass of class I aminoacyl-tRNA synthetases"/>
    <property type="match status" value="1"/>
</dbReference>
<protein>
    <recommendedName>
        <fullName evidence="13">Cysteine--tRNA ligase</fullName>
        <ecNumber evidence="13">6.1.1.16</ecNumber>
    </recommendedName>
    <alternativeName>
        <fullName evidence="13">Cysteinyl-tRNA synthetase</fullName>
        <shortName evidence="13">CysRS</shortName>
    </alternativeName>
</protein>
<feature type="binding site" evidence="13">
    <location>
        <position position="212"/>
    </location>
    <ligand>
        <name>Zn(2+)</name>
        <dbReference type="ChEBI" id="CHEBI:29105"/>
    </ligand>
</feature>
<dbReference type="InterPro" id="IPR015803">
    <property type="entry name" value="Cys-tRNA-ligase"/>
</dbReference>
<dbReference type="InterPro" id="IPR015273">
    <property type="entry name" value="Cys-tRNA-synt_Ia_DALR"/>
</dbReference>
<dbReference type="RefSeq" id="WP_034546986.1">
    <property type="nucleotide sequence ID" value="NZ_FSRN01000001.1"/>
</dbReference>
<evidence type="ECO:0000256" key="10">
    <source>
        <dbReference type="ARBA" id="ARBA00022917"/>
    </source>
</evidence>
<dbReference type="PANTHER" id="PTHR10890">
    <property type="entry name" value="CYSTEINYL-TRNA SYNTHETASE"/>
    <property type="match status" value="1"/>
</dbReference>
<evidence type="ECO:0000256" key="3">
    <source>
        <dbReference type="ARBA" id="ARBA00011245"/>
    </source>
</evidence>
<feature type="binding site" evidence="13">
    <location>
        <position position="28"/>
    </location>
    <ligand>
        <name>Zn(2+)</name>
        <dbReference type="ChEBI" id="CHEBI:29105"/>
    </ligand>
</feature>
<feature type="domain" description="Cysteinyl-tRNA synthetase class Ia DALR" evidence="14">
    <location>
        <begin position="356"/>
        <end position="419"/>
    </location>
</feature>
<reference evidence="16" key="1">
    <citation type="submission" date="2016-11" db="EMBL/GenBank/DDBJ databases">
        <authorList>
            <person name="Varghese N."/>
            <person name="Submissions S."/>
        </authorList>
    </citation>
    <scope>NUCLEOTIDE SEQUENCE [LARGE SCALE GENOMIC DNA]</scope>
    <source>
        <strain evidence="16">313</strain>
    </source>
</reference>
<keyword evidence="4 13" id="KW-0963">Cytoplasm</keyword>
<evidence type="ECO:0000256" key="9">
    <source>
        <dbReference type="ARBA" id="ARBA00022840"/>
    </source>
</evidence>
<evidence type="ECO:0000256" key="8">
    <source>
        <dbReference type="ARBA" id="ARBA00022833"/>
    </source>
</evidence>
<sequence>MLKIYNTLTRKKEAFIPIEEGKVRMYVCGPTVYNYIHIGNARSTVAFDTVRRYLEYRGYDVNYVSNFTDVDDKIIRAAKELNLTAPEVADKFIEAYHADTHALGVEEACHHPRVMENIPEIIDFIAVLIKKEYAYEVDGDVYYRTRKFENYGKLSDISIDELEVGASNRLNAQENNKKEDPLDFALWKSAKADEISWESPWGAGRPGWHIECSVMATKYLGDTIDIHAGGQDLTFPHHENEIAQSEAKTGHPFAHYWMHNGFVTMDNEKMSKSLGNFVLVHDIIKKVDPQILRFFMATTQYRRPISYSETTIEEARANLTKLKMAFDNVTYRLKDAVATGEDDQEQFDQFNQFKENFIKEMDDDFNSANGITVIYEMAKAMNIYSERSIVSKSVLEAMLDQFQELIRIFGIVFEETALLDETVEQLIEERNAARAAKDFQRSDEIRDQLKEEGIILDDTPQGTRWRRGQ</sequence>
<dbReference type="SUPFAM" id="SSF52374">
    <property type="entry name" value="Nucleotidylyl transferase"/>
    <property type="match status" value="1"/>
</dbReference>
<keyword evidence="8 13" id="KW-0862">Zinc</keyword>
<evidence type="ECO:0000256" key="12">
    <source>
        <dbReference type="ARBA" id="ARBA00047398"/>
    </source>
</evidence>
<comment type="similarity">
    <text evidence="2 13">Belongs to the class-I aminoacyl-tRNA synthetase family.</text>
</comment>
<keyword evidence="5 13" id="KW-0436">Ligase</keyword>
<keyword evidence="6 13" id="KW-0479">Metal-binding</keyword>
<proteinExistence type="inferred from homology"/>
<evidence type="ECO:0000313" key="15">
    <source>
        <dbReference type="EMBL" id="SIN90632.1"/>
    </source>
</evidence>
<dbReference type="Pfam" id="PF01406">
    <property type="entry name" value="tRNA-synt_1e"/>
    <property type="match status" value="1"/>
</dbReference>
<dbReference type="OrthoDB" id="9815130at2"/>
<dbReference type="InterPro" id="IPR032678">
    <property type="entry name" value="tRNA-synt_1_cat_dom"/>
</dbReference>
<dbReference type="InterPro" id="IPR056411">
    <property type="entry name" value="CysS_C"/>
</dbReference>
<comment type="subunit">
    <text evidence="3 13">Monomer.</text>
</comment>
<keyword evidence="7 13" id="KW-0547">Nucleotide-binding</keyword>
<dbReference type="PANTHER" id="PTHR10890:SF3">
    <property type="entry name" value="CYSTEINE--TRNA LIGASE, CYTOPLASMIC"/>
    <property type="match status" value="1"/>
</dbReference>
<comment type="subcellular location">
    <subcellularLocation>
        <location evidence="1 13">Cytoplasm</location>
    </subcellularLocation>
</comment>
<dbReference type="SMART" id="SM00840">
    <property type="entry name" value="DALR_2"/>
    <property type="match status" value="1"/>
</dbReference>
<accession>A0A1N6F5S0</accession>
<dbReference type="NCBIfam" id="TIGR00435">
    <property type="entry name" value="cysS"/>
    <property type="match status" value="1"/>
</dbReference>
<dbReference type="Proteomes" id="UP000184758">
    <property type="component" value="Unassembled WGS sequence"/>
</dbReference>
<dbReference type="PRINTS" id="PR00983">
    <property type="entry name" value="TRNASYNTHCYS"/>
</dbReference>
<evidence type="ECO:0000256" key="4">
    <source>
        <dbReference type="ARBA" id="ARBA00022490"/>
    </source>
</evidence>
<evidence type="ECO:0000256" key="6">
    <source>
        <dbReference type="ARBA" id="ARBA00022723"/>
    </source>
</evidence>
<evidence type="ECO:0000256" key="11">
    <source>
        <dbReference type="ARBA" id="ARBA00023146"/>
    </source>
</evidence>
<evidence type="ECO:0000256" key="7">
    <source>
        <dbReference type="ARBA" id="ARBA00022741"/>
    </source>
</evidence>
<gene>
    <name evidence="13" type="primary">cysS</name>
    <name evidence="15" type="ORF">SAMN05878443_0419</name>
</gene>
<keyword evidence="11 13" id="KW-0030">Aminoacyl-tRNA synthetase</keyword>
<dbReference type="GO" id="GO:0006423">
    <property type="term" value="P:cysteinyl-tRNA aminoacylation"/>
    <property type="evidence" value="ECO:0007669"/>
    <property type="project" value="UniProtKB-UniRule"/>
</dbReference>
<evidence type="ECO:0000256" key="2">
    <source>
        <dbReference type="ARBA" id="ARBA00005594"/>
    </source>
</evidence>
<dbReference type="InterPro" id="IPR009080">
    <property type="entry name" value="tRNAsynth_Ia_anticodon-bd"/>
</dbReference>
<evidence type="ECO:0000256" key="13">
    <source>
        <dbReference type="HAMAP-Rule" id="MF_00041"/>
    </source>
</evidence>
<dbReference type="Gene3D" id="3.40.50.620">
    <property type="entry name" value="HUPs"/>
    <property type="match status" value="1"/>
</dbReference>
<feature type="binding site" evidence="13">
    <location>
        <position position="241"/>
    </location>
    <ligand>
        <name>Zn(2+)</name>
        <dbReference type="ChEBI" id="CHEBI:29105"/>
    </ligand>
</feature>
<dbReference type="FunFam" id="3.40.50.620:FF:000009">
    <property type="entry name" value="Cysteine--tRNA ligase"/>
    <property type="match status" value="1"/>
</dbReference>
<dbReference type="CDD" id="cd00672">
    <property type="entry name" value="CysRS_core"/>
    <property type="match status" value="1"/>
</dbReference>
<dbReference type="Pfam" id="PF23493">
    <property type="entry name" value="CysS_C"/>
    <property type="match status" value="1"/>
</dbReference>
<dbReference type="Gene3D" id="1.20.120.1910">
    <property type="entry name" value="Cysteine-tRNA ligase, C-terminal anti-codon recognition domain"/>
    <property type="match status" value="1"/>
</dbReference>
<keyword evidence="10 13" id="KW-0648">Protein biosynthesis</keyword>
<keyword evidence="16" id="KW-1185">Reference proteome</keyword>
<organism evidence="15 16">
    <name type="scientific">Carnobacterium alterfunditum</name>
    <dbReference type="NCBI Taxonomy" id="28230"/>
    <lineage>
        <taxon>Bacteria</taxon>
        <taxon>Bacillati</taxon>
        <taxon>Bacillota</taxon>
        <taxon>Bacilli</taxon>
        <taxon>Lactobacillales</taxon>
        <taxon>Carnobacteriaceae</taxon>
        <taxon>Carnobacterium</taxon>
    </lineage>
</organism>
<dbReference type="HAMAP" id="MF_00041">
    <property type="entry name" value="Cys_tRNA_synth"/>
    <property type="match status" value="1"/>
</dbReference>
<dbReference type="GO" id="GO:0004817">
    <property type="term" value="F:cysteine-tRNA ligase activity"/>
    <property type="evidence" value="ECO:0007669"/>
    <property type="project" value="UniProtKB-UniRule"/>
</dbReference>
<dbReference type="GO" id="GO:0005524">
    <property type="term" value="F:ATP binding"/>
    <property type="evidence" value="ECO:0007669"/>
    <property type="project" value="UniProtKB-UniRule"/>
</dbReference>
<dbReference type="InterPro" id="IPR014729">
    <property type="entry name" value="Rossmann-like_a/b/a_fold"/>
</dbReference>
<evidence type="ECO:0000259" key="14">
    <source>
        <dbReference type="SMART" id="SM00840"/>
    </source>
</evidence>
<dbReference type="EC" id="6.1.1.16" evidence="13"/>